<evidence type="ECO:0000256" key="1">
    <source>
        <dbReference type="SAM" id="MobiDB-lite"/>
    </source>
</evidence>
<feature type="region of interest" description="Disordered" evidence="1">
    <location>
        <begin position="1"/>
        <end position="88"/>
    </location>
</feature>
<dbReference type="GO" id="GO:0005840">
    <property type="term" value="C:ribosome"/>
    <property type="evidence" value="ECO:0007669"/>
    <property type="project" value="UniProtKB-KW"/>
</dbReference>
<dbReference type="AlphaFoldDB" id="M7ZME6"/>
<keyword evidence="3" id="KW-0689">Ribosomal protein</keyword>
<proteinExistence type="predicted"/>
<evidence type="ECO:0000259" key="2">
    <source>
        <dbReference type="Pfam" id="PF03101"/>
    </source>
</evidence>
<evidence type="ECO:0000313" key="3">
    <source>
        <dbReference type="EMBL" id="EMS60821.1"/>
    </source>
</evidence>
<protein>
    <submittedName>
        <fullName evidence="3">40S ribosomal protein S20</fullName>
    </submittedName>
</protein>
<gene>
    <name evidence="3" type="ORF">TRIUR3_12316</name>
</gene>
<reference evidence="3" key="1">
    <citation type="journal article" date="2013" name="Nature">
        <title>Draft genome of the wheat A-genome progenitor Triticum urartu.</title>
        <authorList>
            <person name="Ling H.Q."/>
            <person name="Zhao S."/>
            <person name="Liu D."/>
            <person name="Wang J."/>
            <person name="Sun H."/>
            <person name="Zhang C."/>
            <person name="Fan H."/>
            <person name="Li D."/>
            <person name="Dong L."/>
            <person name="Tao Y."/>
            <person name="Gao C."/>
            <person name="Wu H."/>
            <person name="Li Y."/>
            <person name="Cui Y."/>
            <person name="Guo X."/>
            <person name="Zheng S."/>
            <person name="Wang B."/>
            <person name="Yu K."/>
            <person name="Liang Q."/>
            <person name="Yang W."/>
            <person name="Lou X."/>
            <person name="Chen J."/>
            <person name="Feng M."/>
            <person name="Jian J."/>
            <person name="Zhang X."/>
            <person name="Luo G."/>
            <person name="Jiang Y."/>
            <person name="Liu J."/>
            <person name="Wang Z."/>
            <person name="Sha Y."/>
            <person name="Zhang B."/>
            <person name="Wu H."/>
            <person name="Tang D."/>
            <person name="Shen Q."/>
            <person name="Xue P."/>
            <person name="Zou S."/>
            <person name="Wang X."/>
            <person name="Liu X."/>
            <person name="Wang F."/>
            <person name="Yang Y."/>
            <person name="An X."/>
            <person name="Dong Z."/>
            <person name="Zhang K."/>
            <person name="Zhang X."/>
            <person name="Luo M.C."/>
            <person name="Dvorak J."/>
            <person name="Tong Y."/>
            <person name="Wang J."/>
            <person name="Yang H."/>
            <person name="Li Z."/>
            <person name="Wang D."/>
            <person name="Zhang A."/>
            <person name="Wang J."/>
        </authorList>
    </citation>
    <scope>NUCLEOTIDE SEQUENCE</scope>
</reference>
<dbReference type="InterPro" id="IPR004330">
    <property type="entry name" value="FAR1_DNA_bnd_dom"/>
</dbReference>
<feature type="compositionally biased region" description="Polar residues" evidence="1">
    <location>
        <begin position="1"/>
        <end position="11"/>
    </location>
</feature>
<dbReference type="EMBL" id="KD104672">
    <property type="protein sequence ID" value="EMS60821.1"/>
    <property type="molecule type" value="Genomic_DNA"/>
</dbReference>
<sequence length="719" mass="80274">MASLTLSSSPTGRREGKIGEEGGRSTTTGQVRRHAQTRRRRAPLLREIRSVGAATLSFSGRRPSSAQAAPIPSERPRRRTQPRTGPAAMEGQVSWSVSFFSMDMEIPPWKAWSLMRFGSSPASLPYARRQLHHLQDGLLLLHGGVAAAPTLVPADAMEDTFKSETVAFPDHVVRVLPSFPPGTPLSCCSDAMDGHMLPYTSVSHSIGVVVLLGDQSLFARYLLGAGTNTWDKIKMRVHKKVIDLTSSSDDIKQITWIAMDRSSCVITSRSSYYGSMDHLLLGQYRCKGDKGFIVPSKVHGGRLGLRPWRLPLVLLLCDRGGFVRHQLQNSYGGRVHGRRATAMVVVLRSWPSSHGYGGRAAFMAMSGQGLVSLHNDEADSGYSTWYHCVMCMFGSSLCSVIYTYANAWSHRLRPALQCQRWLQTLKVKSSIGGLNPESACHDLSQDKKSKSHEAPFRRTFLLKLLTQLVVQTTHHNYLESHNPFLMERRMDLQAWRQRPASKLVRTASFAGRKPRACWRSAEPILAAGHGCFPGLAKIAGLPSNSTVKAWKLTLASSKSENLGCAMTEISKRIPQVGMRFRDSHEAWMFWVEYGGHIGFDVRKRCTNLNKFDGKATSCRFVCSNEGIRRKGQTDREPKHFRAETRTNCRVQMVIRLDRAAENYEVTDVELKHNHYLQLPQTRHLLVACCRVLDGNNKFAITIGSLHGDLLFEEEHIVIG</sequence>
<keyword evidence="3" id="KW-0687">Ribonucleoprotein</keyword>
<accession>M7ZME6</accession>
<feature type="compositionally biased region" description="Basic and acidic residues" evidence="1">
    <location>
        <begin position="12"/>
        <end position="23"/>
    </location>
</feature>
<feature type="compositionally biased region" description="Basic residues" evidence="1">
    <location>
        <begin position="31"/>
        <end position="43"/>
    </location>
</feature>
<feature type="compositionally biased region" description="Polar residues" evidence="1">
    <location>
        <begin position="56"/>
        <end position="67"/>
    </location>
</feature>
<dbReference type="Gene3D" id="3.30.70.600">
    <property type="entry name" value="Ribosomal protein S10 domain"/>
    <property type="match status" value="1"/>
</dbReference>
<dbReference type="InterPro" id="IPR036838">
    <property type="entry name" value="Ribosomal_uS10_dom_sf"/>
</dbReference>
<dbReference type="PANTHER" id="PTHR46328">
    <property type="entry name" value="FAR-RED IMPAIRED RESPONSIVE (FAR1) FAMILY PROTEIN-RELATED"/>
    <property type="match status" value="1"/>
</dbReference>
<dbReference type="Pfam" id="PF03101">
    <property type="entry name" value="FAR1"/>
    <property type="match status" value="1"/>
</dbReference>
<name>M7ZME6_TRIUA</name>
<organism evidence="3">
    <name type="scientific">Triticum urartu</name>
    <name type="common">Red wild einkorn</name>
    <name type="synonym">Crithodium urartu</name>
    <dbReference type="NCBI Taxonomy" id="4572"/>
    <lineage>
        <taxon>Eukaryota</taxon>
        <taxon>Viridiplantae</taxon>
        <taxon>Streptophyta</taxon>
        <taxon>Embryophyta</taxon>
        <taxon>Tracheophyta</taxon>
        <taxon>Spermatophyta</taxon>
        <taxon>Magnoliopsida</taxon>
        <taxon>Liliopsida</taxon>
        <taxon>Poales</taxon>
        <taxon>Poaceae</taxon>
        <taxon>BOP clade</taxon>
        <taxon>Pooideae</taxon>
        <taxon>Triticodae</taxon>
        <taxon>Triticeae</taxon>
        <taxon>Triticinae</taxon>
        <taxon>Triticum</taxon>
    </lineage>
</organism>
<feature type="domain" description="FAR1" evidence="2">
    <location>
        <begin position="589"/>
        <end position="677"/>
    </location>
</feature>
<dbReference type="PANTHER" id="PTHR46328:SF34">
    <property type="entry name" value="PROTEIN FAR1-RELATED SEQUENCE 5-LIKE"/>
    <property type="match status" value="1"/>
</dbReference>
<dbReference type="STRING" id="4572.M7ZME6"/>